<keyword evidence="2" id="KW-0012">Acyltransferase</keyword>
<evidence type="ECO:0000313" key="5">
    <source>
        <dbReference type="EMBL" id="MQY30217.1"/>
    </source>
</evidence>
<feature type="domain" description="Beta-ketoacyl-[acyl-carrier-protein] synthase III N-terminal" evidence="4">
    <location>
        <begin position="117"/>
        <end position="189"/>
    </location>
</feature>
<dbReference type="GO" id="GO:0004315">
    <property type="term" value="F:3-oxoacyl-[acyl-carrier-protein] synthase activity"/>
    <property type="evidence" value="ECO:0007669"/>
    <property type="project" value="InterPro"/>
</dbReference>
<dbReference type="PANTHER" id="PTHR34069">
    <property type="entry name" value="3-OXOACYL-[ACYL-CARRIER-PROTEIN] SYNTHASE 3"/>
    <property type="match status" value="1"/>
</dbReference>
<dbReference type="Pfam" id="PF08541">
    <property type="entry name" value="ACP_syn_III_C"/>
    <property type="match status" value="1"/>
</dbReference>
<dbReference type="Proteomes" id="UP000431401">
    <property type="component" value="Unassembled WGS sequence"/>
</dbReference>
<dbReference type="OrthoDB" id="4758553at2"/>
<keyword evidence="1" id="KW-0808">Transferase</keyword>
<reference evidence="5 6" key="1">
    <citation type="submission" date="2019-10" db="EMBL/GenBank/DDBJ databases">
        <title>Nocardia macrotermitis sp. nov. and Nocardia aurantia sp. nov., isolated from the gut of fungus growing-termite Macrotermes natalensis.</title>
        <authorList>
            <person name="Benndorf R."/>
            <person name="Schwitalla J."/>
            <person name="Martin K."/>
            <person name="De Beer W."/>
            <person name="Kaster A.-K."/>
            <person name="Vollmers J."/>
            <person name="Poulsen M."/>
            <person name="Beemelmanns C."/>
        </authorList>
    </citation>
    <scope>NUCLEOTIDE SEQUENCE [LARGE SCALE GENOMIC DNA]</scope>
    <source>
        <strain evidence="5 6">RB56</strain>
    </source>
</reference>
<name>A0A7K0DXF1_9NOCA</name>
<evidence type="ECO:0000256" key="2">
    <source>
        <dbReference type="ARBA" id="ARBA00023315"/>
    </source>
</evidence>
<protein>
    <recommendedName>
        <fullName evidence="7">3-oxoacyl-ACP synthase</fullName>
    </recommendedName>
</protein>
<comment type="caution">
    <text evidence="5">The sequence shown here is derived from an EMBL/GenBank/DDBJ whole genome shotgun (WGS) entry which is preliminary data.</text>
</comment>
<feature type="domain" description="Beta-ketoacyl-[acyl-carrier-protein] synthase III C-terminal" evidence="3">
    <location>
        <begin position="247"/>
        <end position="337"/>
    </location>
</feature>
<dbReference type="PANTHER" id="PTHR34069:SF2">
    <property type="entry name" value="BETA-KETOACYL-[ACYL-CARRIER-PROTEIN] SYNTHASE III"/>
    <property type="match status" value="1"/>
</dbReference>
<dbReference type="EMBL" id="WEGI01000013">
    <property type="protein sequence ID" value="MQY30217.1"/>
    <property type="molecule type" value="Genomic_DNA"/>
</dbReference>
<dbReference type="GO" id="GO:0006633">
    <property type="term" value="P:fatty acid biosynthetic process"/>
    <property type="evidence" value="ECO:0007669"/>
    <property type="project" value="InterPro"/>
</dbReference>
<evidence type="ECO:0008006" key="7">
    <source>
        <dbReference type="Google" id="ProtNLM"/>
    </source>
</evidence>
<sequence length="348" mass="37587">MIDVTVTVSLADVSSYRPGEPISADYFTRFHETGDSGSAVMFNPPRFRHHVRPGETPADMAERAIAPMLERQGANMLDEVDILIVHTQLPDTWFVGNGGEIAARFGIVPEWLIDLHNGGCASFIHAIKLAREILQGTRARSALIVNIANTAGRVFDQDQVRPLAQAAIPGDGAGVAWLVKSDRSPLLDIETRHLPQYAGDMTSVAVPPRQHWEAGPGQLRIGFTEAGISKVLSRGNEIVPEVARAVCDRIGVATDQVDLLVTNQPNRKFLQNWRDSLGLPAERHPDTFEECGNLFGAGMPLTFDHAVTSGLVPDGSLVVFAGFAHAGDFAAAAALRWDGRLSSRDGSC</sequence>
<gene>
    <name evidence="5" type="ORF">NRB56_58150</name>
</gene>
<dbReference type="Pfam" id="PF08545">
    <property type="entry name" value="ACP_syn_III"/>
    <property type="match status" value="1"/>
</dbReference>
<dbReference type="GO" id="GO:0044550">
    <property type="term" value="P:secondary metabolite biosynthetic process"/>
    <property type="evidence" value="ECO:0007669"/>
    <property type="project" value="TreeGrafter"/>
</dbReference>
<evidence type="ECO:0000259" key="4">
    <source>
        <dbReference type="Pfam" id="PF08545"/>
    </source>
</evidence>
<dbReference type="InterPro" id="IPR013751">
    <property type="entry name" value="ACP_syn_III_N"/>
</dbReference>
<keyword evidence="6" id="KW-1185">Reference proteome</keyword>
<accession>A0A7K0DXF1</accession>
<evidence type="ECO:0000313" key="6">
    <source>
        <dbReference type="Proteomes" id="UP000431401"/>
    </source>
</evidence>
<dbReference type="SUPFAM" id="SSF53901">
    <property type="entry name" value="Thiolase-like"/>
    <property type="match status" value="1"/>
</dbReference>
<dbReference type="RefSeq" id="WP_153347493.1">
    <property type="nucleotide sequence ID" value="NZ_WEGI01000013.1"/>
</dbReference>
<dbReference type="AlphaFoldDB" id="A0A7K0DXF1"/>
<evidence type="ECO:0000259" key="3">
    <source>
        <dbReference type="Pfam" id="PF08541"/>
    </source>
</evidence>
<dbReference type="InterPro" id="IPR013747">
    <property type="entry name" value="ACP_syn_III_C"/>
</dbReference>
<dbReference type="InterPro" id="IPR016039">
    <property type="entry name" value="Thiolase-like"/>
</dbReference>
<proteinExistence type="predicted"/>
<organism evidence="5 6">
    <name type="scientific">Nocardia aurantia</name>
    <dbReference type="NCBI Taxonomy" id="2585199"/>
    <lineage>
        <taxon>Bacteria</taxon>
        <taxon>Bacillati</taxon>
        <taxon>Actinomycetota</taxon>
        <taxon>Actinomycetes</taxon>
        <taxon>Mycobacteriales</taxon>
        <taxon>Nocardiaceae</taxon>
        <taxon>Nocardia</taxon>
    </lineage>
</organism>
<dbReference type="Gene3D" id="3.40.47.10">
    <property type="match status" value="1"/>
</dbReference>
<evidence type="ECO:0000256" key="1">
    <source>
        <dbReference type="ARBA" id="ARBA00022679"/>
    </source>
</evidence>